<dbReference type="RefSeq" id="XP_031560947.1">
    <property type="nucleotide sequence ID" value="XM_031705087.1"/>
</dbReference>
<evidence type="ECO:0000256" key="1">
    <source>
        <dbReference type="SAM" id="MobiDB-lite"/>
    </source>
</evidence>
<accession>A0A6P8HZU1</accession>
<feature type="region of interest" description="Disordered" evidence="1">
    <location>
        <begin position="279"/>
        <end position="332"/>
    </location>
</feature>
<keyword evidence="2" id="KW-1185">Reference proteome</keyword>
<dbReference type="OrthoDB" id="10285688at2759"/>
<dbReference type="GeneID" id="116296962"/>
<proteinExistence type="predicted"/>
<protein>
    <submittedName>
        <fullName evidence="3 4">Uncharacterized protein LOC116296962</fullName>
    </submittedName>
</protein>
<feature type="compositionally biased region" description="Basic and acidic residues" evidence="1">
    <location>
        <begin position="279"/>
        <end position="297"/>
    </location>
</feature>
<dbReference type="KEGG" id="aten:116296962"/>
<reference evidence="3 4" key="1">
    <citation type="submission" date="2025-04" db="UniProtKB">
        <authorList>
            <consortium name="RefSeq"/>
        </authorList>
    </citation>
    <scope>IDENTIFICATION</scope>
    <source>
        <tissue evidence="3 4">Tentacle</tissue>
    </source>
</reference>
<feature type="compositionally biased region" description="Basic residues" evidence="1">
    <location>
        <begin position="318"/>
        <end position="332"/>
    </location>
</feature>
<gene>
    <name evidence="3 4" type="primary">LOC116296962</name>
</gene>
<evidence type="ECO:0000313" key="2">
    <source>
        <dbReference type="Proteomes" id="UP000515163"/>
    </source>
</evidence>
<evidence type="ECO:0000313" key="3">
    <source>
        <dbReference type="RefSeq" id="XP_031560947.1"/>
    </source>
</evidence>
<name>A0A6P8HZU1_ACTTE</name>
<dbReference type="RefSeq" id="XP_031560948.1">
    <property type="nucleotide sequence ID" value="XM_031705088.1"/>
</dbReference>
<sequence length="332" mass="38686">MMKERNDSKLEVFNPFLGLQPMLSHRSRTLPPIKRSSRDFRTSKLYPSRIPVRIPFPKLEKQQRKMAFLDGEVNSGLGDAFSKCSSNFQQRNRLCAKTSQFEDEWTGKKPEKEVKKNDFLGKNSETMRIETPRFPSYGIFHRLEKNEGKMAQEKVASESDLALIKSSSWANSIDDRKTHMYDTKRTDSSFKKQLSIENQCSEEKRQNLTKRQTRSIGKHLQPLQEKLIEYPDVKVRGRRGNIKIESPPTVVVDFHEGNSKFEIENQKFLEDKRRVTTERKAVSSRNRTLDRLEEKRPCPVKRTTQSVAEKNTGIPCKPRLHKIHPTLNTHKT</sequence>
<dbReference type="AlphaFoldDB" id="A0A6P8HZU1"/>
<organism evidence="2 4">
    <name type="scientific">Actinia tenebrosa</name>
    <name type="common">Australian red waratah sea anemone</name>
    <dbReference type="NCBI Taxonomy" id="6105"/>
    <lineage>
        <taxon>Eukaryota</taxon>
        <taxon>Metazoa</taxon>
        <taxon>Cnidaria</taxon>
        <taxon>Anthozoa</taxon>
        <taxon>Hexacorallia</taxon>
        <taxon>Actiniaria</taxon>
        <taxon>Actiniidae</taxon>
        <taxon>Actinia</taxon>
    </lineage>
</organism>
<dbReference type="Proteomes" id="UP000515163">
    <property type="component" value="Unplaced"/>
</dbReference>
<evidence type="ECO:0000313" key="4">
    <source>
        <dbReference type="RefSeq" id="XP_031560948.1"/>
    </source>
</evidence>